<keyword evidence="2" id="KW-0472">Membrane</keyword>
<sequence length="126" mass="13834">MSTQHTDHALTEAESVHKETPNTEGETTYYFQDETKPGSSQPYPHSESYSNQVRRGFIIGLLANFSTMAAGNAMAWSSPSIPNMMDQGLIDEYEAAWLTSMLAVGASIGPFLAYRSCAQYCTPSPR</sequence>
<organism evidence="3">
    <name type="scientific">Cacopsylla melanoneura</name>
    <dbReference type="NCBI Taxonomy" id="428564"/>
    <lineage>
        <taxon>Eukaryota</taxon>
        <taxon>Metazoa</taxon>
        <taxon>Ecdysozoa</taxon>
        <taxon>Arthropoda</taxon>
        <taxon>Hexapoda</taxon>
        <taxon>Insecta</taxon>
        <taxon>Pterygota</taxon>
        <taxon>Neoptera</taxon>
        <taxon>Paraneoptera</taxon>
        <taxon>Hemiptera</taxon>
        <taxon>Sternorrhyncha</taxon>
        <taxon>Psylloidea</taxon>
        <taxon>Psyllidae</taxon>
        <taxon>Psyllinae</taxon>
        <taxon>Cacopsylla</taxon>
    </lineage>
</organism>
<name>A0A8D9ELG7_9HEMI</name>
<feature type="compositionally biased region" description="Basic and acidic residues" evidence="1">
    <location>
        <begin position="1"/>
        <end position="21"/>
    </location>
</feature>
<reference evidence="3" key="1">
    <citation type="submission" date="2021-05" db="EMBL/GenBank/DDBJ databases">
        <authorList>
            <person name="Alioto T."/>
            <person name="Alioto T."/>
            <person name="Gomez Garrido J."/>
        </authorList>
    </citation>
    <scope>NUCLEOTIDE SEQUENCE</scope>
</reference>
<feature type="transmembrane region" description="Helical" evidence="2">
    <location>
        <begin position="56"/>
        <end position="75"/>
    </location>
</feature>
<evidence type="ECO:0000256" key="1">
    <source>
        <dbReference type="SAM" id="MobiDB-lite"/>
    </source>
</evidence>
<evidence type="ECO:0000313" key="3">
    <source>
        <dbReference type="EMBL" id="CAG6756989.1"/>
    </source>
</evidence>
<feature type="compositionally biased region" description="Polar residues" evidence="1">
    <location>
        <begin position="37"/>
        <end position="48"/>
    </location>
</feature>
<evidence type="ECO:0000256" key="2">
    <source>
        <dbReference type="SAM" id="Phobius"/>
    </source>
</evidence>
<proteinExistence type="predicted"/>
<feature type="transmembrane region" description="Helical" evidence="2">
    <location>
        <begin position="95"/>
        <end position="114"/>
    </location>
</feature>
<feature type="region of interest" description="Disordered" evidence="1">
    <location>
        <begin position="1"/>
        <end position="48"/>
    </location>
</feature>
<accession>A0A8D9ELG7</accession>
<dbReference type="AlphaFoldDB" id="A0A8D9ELG7"/>
<protein>
    <submittedName>
        <fullName evidence="3">Uncharacterized protein</fullName>
    </submittedName>
</protein>
<keyword evidence="2" id="KW-1133">Transmembrane helix</keyword>
<keyword evidence="2" id="KW-0812">Transmembrane</keyword>
<dbReference type="EMBL" id="HBUF01546091">
    <property type="protein sequence ID" value="CAG6756989.1"/>
    <property type="molecule type" value="Transcribed_RNA"/>
</dbReference>